<dbReference type="InterPro" id="IPR013097">
    <property type="entry name" value="Dabb"/>
</dbReference>
<protein>
    <recommendedName>
        <fullName evidence="2">Stress-response A/B barrel domain-containing protein</fullName>
    </recommendedName>
</protein>
<dbReference type="InterPro" id="IPR044662">
    <property type="entry name" value="HS1/DABB1-like"/>
</dbReference>
<dbReference type="PROSITE" id="PS51502">
    <property type="entry name" value="S_R_A_B_BARREL"/>
    <property type="match status" value="1"/>
</dbReference>
<dbReference type="FunCoup" id="D8SXD5">
    <property type="interactions" value="942"/>
</dbReference>
<proteinExistence type="predicted"/>
<dbReference type="EMBL" id="GL377651">
    <property type="protein sequence ID" value="EFJ10788.1"/>
    <property type="molecule type" value="Genomic_DNA"/>
</dbReference>
<dbReference type="Gene3D" id="3.30.70.100">
    <property type="match status" value="1"/>
</dbReference>
<dbReference type="Pfam" id="PF07876">
    <property type="entry name" value="Dabb"/>
    <property type="match status" value="1"/>
</dbReference>
<comment type="subunit">
    <text evidence="1">Homodimer.</text>
</comment>
<dbReference type="Proteomes" id="UP000001514">
    <property type="component" value="Unassembled WGS sequence"/>
</dbReference>
<organism evidence="4">
    <name type="scientific">Selaginella moellendorffii</name>
    <name type="common">Spikemoss</name>
    <dbReference type="NCBI Taxonomy" id="88036"/>
    <lineage>
        <taxon>Eukaryota</taxon>
        <taxon>Viridiplantae</taxon>
        <taxon>Streptophyta</taxon>
        <taxon>Embryophyta</taxon>
        <taxon>Tracheophyta</taxon>
        <taxon>Lycopodiopsida</taxon>
        <taxon>Selaginellales</taxon>
        <taxon>Selaginellaceae</taxon>
        <taxon>Selaginella</taxon>
    </lineage>
</organism>
<dbReference type="KEGG" id="smo:SELMODRAFT_127382"/>
<accession>D8SXD5</accession>
<dbReference type="HOGENOM" id="CLU_080664_4_1_1"/>
<sequence length="113" mass="12670">MAQENPKSVLKHVLLARFKPEISEEEVASLIAGYEALPQSIEAMKGFEWGTDVSVENLHQDFTHVFTSTFESPEGRDAYLVHPAHTAYANKLLPALDKVIVLDFHPKVVCHRS</sequence>
<reference evidence="3 4" key="1">
    <citation type="journal article" date="2011" name="Science">
        <title>The Selaginella genome identifies genetic changes associated with the evolution of vascular plants.</title>
        <authorList>
            <person name="Banks J.A."/>
            <person name="Nishiyama T."/>
            <person name="Hasebe M."/>
            <person name="Bowman J.L."/>
            <person name="Gribskov M."/>
            <person name="dePamphilis C."/>
            <person name="Albert V.A."/>
            <person name="Aono N."/>
            <person name="Aoyama T."/>
            <person name="Ambrose B.A."/>
            <person name="Ashton N.W."/>
            <person name="Axtell M.J."/>
            <person name="Barker E."/>
            <person name="Barker M.S."/>
            <person name="Bennetzen J.L."/>
            <person name="Bonawitz N.D."/>
            <person name="Chapple C."/>
            <person name="Cheng C."/>
            <person name="Correa L.G."/>
            <person name="Dacre M."/>
            <person name="DeBarry J."/>
            <person name="Dreyer I."/>
            <person name="Elias M."/>
            <person name="Engstrom E.M."/>
            <person name="Estelle M."/>
            <person name="Feng L."/>
            <person name="Finet C."/>
            <person name="Floyd S.K."/>
            <person name="Frommer W.B."/>
            <person name="Fujita T."/>
            <person name="Gramzow L."/>
            <person name="Gutensohn M."/>
            <person name="Harholt J."/>
            <person name="Hattori M."/>
            <person name="Heyl A."/>
            <person name="Hirai T."/>
            <person name="Hiwatashi Y."/>
            <person name="Ishikawa M."/>
            <person name="Iwata M."/>
            <person name="Karol K.G."/>
            <person name="Koehler B."/>
            <person name="Kolukisaoglu U."/>
            <person name="Kubo M."/>
            <person name="Kurata T."/>
            <person name="Lalonde S."/>
            <person name="Li K."/>
            <person name="Li Y."/>
            <person name="Litt A."/>
            <person name="Lyons E."/>
            <person name="Manning G."/>
            <person name="Maruyama T."/>
            <person name="Michael T.P."/>
            <person name="Mikami K."/>
            <person name="Miyazaki S."/>
            <person name="Morinaga S."/>
            <person name="Murata T."/>
            <person name="Mueller-Roeber B."/>
            <person name="Nelson D.R."/>
            <person name="Obara M."/>
            <person name="Oguri Y."/>
            <person name="Olmstead R.G."/>
            <person name="Onodera N."/>
            <person name="Petersen B.L."/>
            <person name="Pils B."/>
            <person name="Prigge M."/>
            <person name="Rensing S.A."/>
            <person name="Riano-Pachon D.M."/>
            <person name="Roberts A.W."/>
            <person name="Sato Y."/>
            <person name="Scheller H.V."/>
            <person name="Schulz B."/>
            <person name="Schulz C."/>
            <person name="Shakirov E.V."/>
            <person name="Shibagaki N."/>
            <person name="Shinohara N."/>
            <person name="Shippen D.E."/>
            <person name="Soerensen I."/>
            <person name="Sotooka R."/>
            <person name="Sugimoto N."/>
            <person name="Sugita M."/>
            <person name="Sumikawa N."/>
            <person name="Tanurdzic M."/>
            <person name="Theissen G."/>
            <person name="Ulvskov P."/>
            <person name="Wakazuki S."/>
            <person name="Weng J.K."/>
            <person name="Willats W.W."/>
            <person name="Wipf D."/>
            <person name="Wolf P.G."/>
            <person name="Yang L."/>
            <person name="Zimmer A.D."/>
            <person name="Zhu Q."/>
            <person name="Mitros T."/>
            <person name="Hellsten U."/>
            <person name="Loque D."/>
            <person name="Otillar R."/>
            <person name="Salamov A."/>
            <person name="Schmutz J."/>
            <person name="Shapiro H."/>
            <person name="Lindquist E."/>
            <person name="Lucas S."/>
            <person name="Rokhsar D."/>
            <person name="Grigoriev I.V."/>
        </authorList>
    </citation>
    <scope>NUCLEOTIDE SEQUENCE [LARGE SCALE GENOMIC DNA]</scope>
</reference>
<dbReference type="eggNOG" id="ENOG502S12K">
    <property type="taxonomic scope" value="Eukaryota"/>
</dbReference>
<keyword evidence="4" id="KW-1185">Reference proteome</keyword>
<dbReference type="AlphaFoldDB" id="D8SXD5"/>
<dbReference type="PANTHER" id="PTHR33178:SF10">
    <property type="entry name" value="STRESS-RESPONSE A_B BARREL DOMAIN-CONTAINING PROTEIN"/>
    <property type="match status" value="1"/>
</dbReference>
<dbReference type="SMART" id="SM00886">
    <property type="entry name" value="Dabb"/>
    <property type="match status" value="1"/>
</dbReference>
<dbReference type="STRING" id="88036.D8SXD5"/>
<evidence type="ECO:0000313" key="4">
    <source>
        <dbReference type="Proteomes" id="UP000001514"/>
    </source>
</evidence>
<dbReference type="InParanoid" id="D8SXD5"/>
<evidence type="ECO:0000313" key="3">
    <source>
        <dbReference type="EMBL" id="EFJ10788.1"/>
    </source>
</evidence>
<feature type="domain" description="Stress-response A/B barrel" evidence="2">
    <location>
        <begin position="10"/>
        <end position="104"/>
    </location>
</feature>
<name>D8SXD5_SELML</name>
<evidence type="ECO:0000259" key="2">
    <source>
        <dbReference type="PROSITE" id="PS51502"/>
    </source>
</evidence>
<dbReference type="OMA" id="THSVLMT"/>
<dbReference type="Gramene" id="EFJ10788">
    <property type="protein sequence ID" value="EFJ10788"/>
    <property type="gene ID" value="SELMODRAFT_127382"/>
</dbReference>
<evidence type="ECO:0000256" key="1">
    <source>
        <dbReference type="ARBA" id="ARBA00011738"/>
    </source>
</evidence>
<dbReference type="OrthoDB" id="1601230at2759"/>
<dbReference type="InterPro" id="IPR011008">
    <property type="entry name" value="Dimeric_a/b-barrel"/>
</dbReference>
<dbReference type="PANTHER" id="PTHR33178">
    <property type="match status" value="1"/>
</dbReference>
<gene>
    <name evidence="3" type="ORF">SELMODRAFT_127382</name>
</gene>
<dbReference type="SUPFAM" id="SSF54909">
    <property type="entry name" value="Dimeric alpha+beta barrel"/>
    <property type="match status" value="1"/>
</dbReference>